<dbReference type="Pfam" id="PF13478">
    <property type="entry name" value="XdhC_C"/>
    <property type="match status" value="1"/>
</dbReference>
<organism evidence="3 4">
    <name type="scientific">Halarchaeum nitratireducens</name>
    <dbReference type="NCBI Taxonomy" id="489913"/>
    <lineage>
        <taxon>Archaea</taxon>
        <taxon>Methanobacteriati</taxon>
        <taxon>Methanobacteriota</taxon>
        <taxon>Stenosarchaea group</taxon>
        <taxon>Halobacteria</taxon>
        <taxon>Halobacteriales</taxon>
        <taxon>Halobacteriaceae</taxon>
    </lineage>
</organism>
<evidence type="ECO:0000313" key="3">
    <source>
        <dbReference type="EMBL" id="GGN20868.1"/>
    </source>
</evidence>
<dbReference type="Gene3D" id="3.40.50.720">
    <property type="entry name" value="NAD(P)-binding Rossmann-like Domain"/>
    <property type="match status" value="1"/>
</dbReference>
<evidence type="ECO:0000259" key="2">
    <source>
        <dbReference type="Pfam" id="PF13478"/>
    </source>
</evidence>
<feature type="domain" description="XdhC Rossmann" evidence="2">
    <location>
        <begin position="211"/>
        <end position="352"/>
    </location>
</feature>
<dbReference type="InterPro" id="IPR027051">
    <property type="entry name" value="XdhC_Rossmann_dom"/>
</dbReference>
<dbReference type="AlphaFoldDB" id="A0A830GDC8"/>
<dbReference type="InterPro" id="IPR003777">
    <property type="entry name" value="XdhC_CoxI"/>
</dbReference>
<gene>
    <name evidence="3" type="ORF">GCM10009021_22610</name>
</gene>
<sequence>MTGPATDPWSATQRTIRTSMREHVDAAADAAVATVVHVEGSGYRRPGARMVVDPDGDSHGAVTAGCLEDSVVDAARRTIDDGRSRLHTYDLRDDDADIWGLGLGCNGVVDVLVEPLDTSFTPVLDALDANRPVTVFTVVASSDPALAVGDRHIVGHDTVSTARDPLPDTVVEPVASRLDDATEDVAVTTDVETAAGTARVFANRLLPAPELLVFGGQPDVNPVTSLAARTGFRVRVATARGAWADADRFPSADDVVSTRPADLDAVVDVPEHTYAVLMSHNALDDRLALDALLDTDVPYVGVLGPRSRFRELREAMDRSLTAADEARIAAPCGLDLGGDEPTAIGFSIVSELLAVHNDRSGGRLVERPGPIHERPEIT</sequence>
<proteinExistence type="predicted"/>
<dbReference type="RefSeq" id="WP_188879082.1">
    <property type="nucleotide sequence ID" value="NZ_BMOQ01000006.1"/>
</dbReference>
<accession>A0A830GDC8</accession>
<dbReference type="OrthoDB" id="33067at2157"/>
<evidence type="ECO:0000259" key="1">
    <source>
        <dbReference type="Pfam" id="PF02625"/>
    </source>
</evidence>
<dbReference type="InterPro" id="IPR052698">
    <property type="entry name" value="MoCofactor_Util/Proc"/>
</dbReference>
<keyword evidence="4" id="KW-1185">Reference proteome</keyword>
<dbReference type="PANTHER" id="PTHR30388:SF6">
    <property type="entry name" value="XANTHINE DEHYDROGENASE SUBUNIT A-RELATED"/>
    <property type="match status" value="1"/>
</dbReference>
<evidence type="ECO:0000313" key="4">
    <source>
        <dbReference type="Proteomes" id="UP000608850"/>
    </source>
</evidence>
<dbReference type="Pfam" id="PF02625">
    <property type="entry name" value="XdhC_CoxI"/>
    <property type="match status" value="1"/>
</dbReference>
<name>A0A830GDC8_9EURY</name>
<protein>
    <submittedName>
        <fullName evidence="3">Xanthine dehydrogenase</fullName>
    </submittedName>
</protein>
<dbReference type="Proteomes" id="UP000608850">
    <property type="component" value="Unassembled WGS sequence"/>
</dbReference>
<dbReference type="PANTHER" id="PTHR30388">
    <property type="entry name" value="ALDEHYDE OXIDOREDUCTASE MOLYBDENUM COFACTOR ASSEMBLY PROTEIN"/>
    <property type="match status" value="1"/>
</dbReference>
<reference evidence="3 4" key="1">
    <citation type="journal article" date="2019" name="Int. J. Syst. Evol. Microbiol.">
        <title>The Global Catalogue of Microorganisms (GCM) 10K type strain sequencing project: providing services to taxonomists for standard genome sequencing and annotation.</title>
        <authorList>
            <consortium name="The Broad Institute Genomics Platform"/>
            <consortium name="The Broad Institute Genome Sequencing Center for Infectious Disease"/>
            <person name="Wu L."/>
            <person name="Ma J."/>
        </authorList>
    </citation>
    <scope>NUCLEOTIDE SEQUENCE [LARGE SCALE GENOMIC DNA]</scope>
    <source>
        <strain evidence="3 4">JCM 16331</strain>
    </source>
</reference>
<dbReference type="EMBL" id="BMOQ01000006">
    <property type="protein sequence ID" value="GGN20868.1"/>
    <property type="molecule type" value="Genomic_DNA"/>
</dbReference>
<feature type="domain" description="XdhC- CoxI" evidence="1">
    <location>
        <begin position="26"/>
        <end position="90"/>
    </location>
</feature>
<comment type="caution">
    <text evidence="3">The sequence shown here is derived from an EMBL/GenBank/DDBJ whole genome shotgun (WGS) entry which is preliminary data.</text>
</comment>